<evidence type="ECO:0000313" key="2">
    <source>
        <dbReference type="Proteomes" id="UP000034681"/>
    </source>
</evidence>
<organism evidence="1 2">
    <name type="scientific">Prochlorothrix hollandica PCC 9006 = CALU 1027</name>
    <dbReference type="NCBI Taxonomy" id="317619"/>
    <lineage>
        <taxon>Bacteria</taxon>
        <taxon>Bacillati</taxon>
        <taxon>Cyanobacteriota</taxon>
        <taxon>Cyanophyceae</taxon>
        <taxon>Prochlorotrichales</taxon>
        <taxon>Prochlorotrichaceae</taxon>
        <taxon>Prochlorothrix</taxon>
    </lineage>
</organism>
<proteinExistence type="predicted"/>
<dbReference type="OrthoDB" id="525251at2"/>
<reference evidence="1" key="1">
    <citation type="submission" date="2012-04" db="EMBL/GenBank/DDBJ databases">
        <authorList>
            <person name="Borisov I.G."/>
            <person name="Ivanikova N.V."/>
            <person name="Pinevich A.V."/>
        </authorList>
    </citation>
    <scope>NUCLEOTIDE SEQUENCE</scope>
    <source>
        <strain evidence="1">CALU 1027</strain>
    </source>
</reference>
<dbReference type="eggNOG" id="COG3464">
    <property type="taxonomic scope" value="Bacteria"/>
</dbReference>
<dbReference type="STRING" id="317619.GCA_000332315_00549"/>
<dbReference type="NCBIfam" id="NF033572">
    <property type="entry name" value="transpos_ISKra4"/>
    <property type="match status" value="1"/>
</dbReference>
<keyword evidence="2" id="KW-1185">Reference proteome</keyword>
<comment type="caution">
    <text evidence="1">The sequence shown here is derived from an EMBL/GenBank/DDBJ whole genome shotgun (WGS) entry which is preliminary data.</text>
</comment>
<gene>
    <name evidence="1" type="ORF">PROH_08735</name>
</gene>
<evidence type="ECO:0008006" key="3">
    <source>
        <dbReference type="Google" id="ProtNLM"/>
    </source>
</evidence>
<name>A0A0M2PXT4_PROHO</name>
<sequence>MYRCPQGCQGSHRSPLDEALGLEPYQQTSWEVKYLGTVLCIFVPYGLSSQLLKQLTGVSISESTLWNWVQETGDKARKLWEDRLNSPDVGREEMSAEVAQLIMVIAGDGVMVPFRPHSGTAQGKTIWREVKVAVVARLQHLTTAAGKHYTRLVQRRLIAIQGDVDDLKQRLVWETQYQGIEDAPKVVWLSDGGVGFWRIFRDCFATCAVGILDFYHAASHLWKAAQAYLHHDPDTAQVRFEHWRHLLRHGKHNQVLWQLTRLVNTAELPEPQMQALAQVQAYFTEHRQHIAYSTFETETFPLGSGLVESACKWLIQQRFKGVGMRWSAKGFEHLLYLRLEWVNHRFDALFPSSSSPP</sequence>
<dbReference type="AlphaFoldDB" id="A0A0M2PXT4"/>
<protein>
    <recommendedName>
        <fullName evidence="3">Transposase</fullName>
    </recommendedName>
</protein>
<dbReference type="Proteomes" id="UP000034681">
    <property type="component" value="Unassembled WGS sequence"/>
</dbReference>
<accession>A0A0M2PXT4</accession>
<evidence type="ECO:0000313" key="1">
    <source>
        <dbReference type="EMBL" id="KKI99887.1"/>
    </source>
</evidence>
<dbReference type="EMBL" id="AJTX02000004">
    <property type="protein sequence ID" value="KKI99887.1"/>
    <property type="molecule type" value="Genomic_DNA"/>
</dbReference>